<evidence type="ECO:0000256" key="5">
    <source>
        <dbReference type="HAMAP-Rule" id="MF_00909"/>
    </source>
</evidence>
<sequence>MTIKLQKPDITELKPRITVFGVGGGGGNAVNNMITAGLQGVDFVVANTDAQALTMTKAERIIQLGVNVTEGLGAGSQPEVGRAAAEECIDEIVDHLNGTHMCFVTAGMGGGTGTGAAPVVAQAARNKGILTVGVVTKPFHFEGGRRMRLAEMGIQELQKSVDTLIVIPNQNLFRIANDKTTFADAFAMADQVLYSGVACITDLMVKEGLINLDFADVRSVMREMGRAMMGTGEASGAGRALQAAEAAIANPLLDETSMKGAQGLLISITGGRDLTLFEVDEAATRIREEVDPDANIILGATFDESLEGIIRVSVVATGIDRAISEAAERNYQPAAKPAIRPSAAVAPAAAAVQPAPVMQAPKAVDPIAQTIREAEMERELEIPAPRAAAPLQQPAAQQEVFRPQSKIFAPAPEAPAMRPQVQQQAPAPVMSQPVMSQPIQQQQPIQPQPVRQEPIIRQAAEPVRMPKVEDFPPVVQAELDHRTQAASAHGQEERGPMGLLKRITNSLGRRDDDAVAADMTAAPPAASQQRRPLSPEASLYAPRRGNLDDQGRAVPQARMMQEDDQLEIPAFLRRQSN</sequence>
<dbReference type="PANTHER" id="PTHR30314:SF3">
    <property type="entry name" value="MITOCHONDRIAL DIVISION PROTEIN FSZA"/>
    <property type="match status" value="1"/>
</dbReference>
<dbReference type="CDD" id="cd02201">
    <property type="entry name" value="FtsZ_type1"/>
    <property type="match status" value="1"/>
</dbReference>
<dbReference type="GO" id="GO:0003924">
    <property type="term" value="F:GTPase activity"/>
    <property type="evidence" value="ECO:0007669"/>
    <property type="project" value="UniProtKB-UniRule"/>
</dbReference>
<evidence type="ECO:0000256" key="3">
    <source>
        <dbReference type="ARBA" id="ARBA00022741"/>
    </source>
</evidence>
<dbReference type="GO" id="GO:0032153">
    <property type="term" value="C:cell division site"/>
    <property type="evidence" value="ECO:0007669"/>
    <property type="project" value="UniProtKB-UniRule"/>
</dbReference>
<dbReference type="InterPro" id="IPR045061">
    <property type="entry name" value="FtsZ/CetZ"/>
</dbReference>
<dbReference type="SMART" id="SM00865">
    <property type="entry name" value="Tubulin_C"/>
    <property type="match status" value="1"/>
</dbReference>
<keyword evidence="12" id="KW-1185">Reference proteome</keyword>
<dbReference type="SUPFAM" id="SSF55307">
    <property type="entry name" value="Tubulin C-terminal domain-like"/>
    <property type="match status" value="1"/>
</dbReference>
<dbReference type="EMBL" id="JACHBC010000001">
    <property type="protein sequence ID" value="MBB5558992.1"/>
    <property type="molecule type" value="Genomic_DNA"/>
</dbReference>
<dbReference type="Pfam" id="PF00091">
    <property type="entry name" value="Tubulin"/>
    <property type="match status" value="1"/>
</dbReference>
<protein>
    <recommendedName>
        <fullName evidence="5 6">Cell division protein FtsZ</fullName>
    </recommendedName>
</protein>
<dbReference type="InterPro" id="IPR018316">
    <property type="entry name" value="Tubulin/FtsZ_2-layer-sand-dom"/>
</dbReference>
<comment type="subunit">
    <text evidence="5">Homodimer. Polymerizes to form a dynamic ring structure in a strictly GTP-dependent manner. Interacts directly with several other division proteins.</text>
</comment>
<dbReference type="InterPro" id="IPR020805">
    <property type="entry name" value="Cell_div_FtsZ_CS"/>
</dbReference>
<dbReference type="GO" id="GO:0005737">
    <property type="term" value="C:cytoplasm"/>
    <property type="evidence" value="ECO:0007669"/>
    <property type="project" value="UniProtKB-SubCell"/>
</dbReference>
<dbReference type="InterPro" id="IPR000158">
    <property type="entry name" value="Cell_div_FtsZ"/>
</dbReference>
<dbReference type="SMART" id="SM00864">
    <property type="entry name" value="Tubulin"/>
    <property type="match status" value="1"/>
</dbReference>
<keyword evidence="2 5" id="KW-0963">Cytoplasm</keyword>
<evidence type="ECO:0000259" key="9">
    <source>
        <dbReference type="SMART" id="SM00864"/>
    </source>
</evidence>
<dbReference type="SUPFAM" id="SSF52490">
    <property type="entry name" value="Tubulin nucleotide-binding domain-like"/>
    <property type="match status" value="1"/>
</dbReference>
<dbReference type="Gene3D" id="3.40.50.1440">
    <property type="entry name" value="Tubulin/FtsZ, GTPase domain"/>
    <property type="match status" value="1"/>
</dbReference>
<gene>
    <name evidence="5" type="primary">ftsZ</name>
    <name evidence="11" type="ORF">GGI59_000619</name>
</gene>
<keyword evidence="3 5" id="KW-0547">Nucleotide-binding</keyword>
<comment type="subcellular location">
    <subcellularLocation>
        <location evidence="5">Cytoplasm</location>
    </subcellularLocation>
    <text evidence="5">Assembles at midcell at the inner surface of the cytoplasmic membrane.</text>
</comment>
<feature type="domain" description="Tubulin/FtsZ GTPase" evidence="9">
    <location>
        <begin position="16"/>
        <end position="208"/>
    </location>
</feature>
<evidence type="ECO:0000256" key="2">
    <source>
        <dbReference type="ARBA" id="ARBA00022490"/>
    </source>
</evidence>
<dbReference type="HAMAP" id="MF_00909">
    <property type="entry name" value="FtsZ"/>
    <property type="match status" value="1"/>
</dbReference>
<evidence type="ECO:0000256" key="6">
    <source>
        <dbReference type="NCBIfam" id="TIGR00065"/>
    </source>
</evidence>
<dbReference type="NCBIfam" id="TIGR00065">
    <property type="entry name" value="ftsZ"/>
    <property type="match status" value="1"/>
</dbReference>
<dbReference type="RefSeq" id="WP_183912702.1">
    <property type="nucleotide sequence ID" value="NZ_JACHBB010000001.1"/>
</dbReference>
<feature type="binding site" evidence="5">
    <location>
        <begin position="111"/>
        <end position="113"/>
    </location>
    <ligand>
        <name>GTP</name>
        <dbReference type="ChEBI" id="CHEBI:37565"/>
    </ligand>
</feature>
<dbReference type="Gene3D" id="3.30.1330.20">
    <property type="entry name" value="Tubulin/FtsZ, C-terminal domain"/>
    <property type="match status" value="1"/>
</dbReference>
<feature type="binding site" evidence="5">
    <location>
        <position position="146"/>
    </location>
    <ligand>
        <name>GTP</name>
        <dbReference type="ChEBI" id="CHEBI:37565"/>
    </ligand>
</feature>
<name>A0A7W8XD06_9HYPH</name>
<dbReference type="FunFam" id="3.30.1330.20:FF:000011">
    <property type="entry name" value="Cell division protein FtsZ"/>
    <property type="match status" value="1"/>
</dbReference>
<dbReference type="GO" id="GO:0000917">
    <property type="term" value="P:division septum assembly"/>
    <property type="evidence" value="ECO:0007669"/>
    <property type="project" value="UniProtKB-KW"/>
</dbReference>
<dbReference type="InterPro" id="IPR003008">
    <property type="entry name" value="Tubulin_FtsZ_GTPase"/>
</dbReference>
<dbReference type="GO" id="GO:0051258">
    <property type="term" value="P:protein polymerization"/>
    <property type="evidence" value="ECO:0007669"/>
    <property type="project" value="UniProtKB-UniRule"/>
</dbReference>
<keyword evidence="4 5" id="KW-0342">GTP-binding</keyword>
<evidence type="ECO:0000313" key="12">
    <source>
        <dbReference type="Proteomes" id="UP000528824"/>
    </source>
</evidence>
<reference evidence="11 12" key="1">
    <citation type="submission" date="2020-08" db="EMBL/GenBank/DDBJ databases">
        <title>Genomic Encyclopedia of Type Strains, Phase IV (KMG-V): Genome sequencing to study the core and pangenomes of soil and plant-associated prokaryotes.</title>
        <authorList>
            <person name="Whitman W."/>
        </authorList>
    </citation>
    <scope>NUCLEOTIDE SEQUENCE [LARGE SCALE GENOMIC DNA]</scope>
    <source>
        <strain evidence="11 12">SEMIA 4034</strain>
    </source>
</reference>
<dbReference type="GO" id="GO:0005525">
    <property type="term" value="F:GTP binding"/>
    <property type="evidence" value="ECO:0007669"/>
    <property type="project" value="UniProtKB-UniRule"/>
</dbReference>
<dbReference type="InterPro" id="IPR037103">
    <property type="entry name" value="Tubulin/FtsZ-like_C"/>
</dbReference>
<dbReference type="PROSITE" id="PS01135">
    <property type="entry name" value="FTSZ_2"/>
    <property type="match status" value="1"/>
</dbReference>
<dbReference type="PROSITE" id="PS01134">
    <property type="entry name" value="FTSZ_1"/>
    <property type="match status" value="1"/>
</dbReference>
<feature type="region of interest" description="Disordered" evidence="8">
    <location>
        <begin position="518"/>
        <end position="577"/>
    </location>
</feature>
<proteinExistence type="inferred from homology"/>
<feature type="binding site" evidence="5">
    <location>
        <position position="190"/>
    </location>
    <ligand>
        <name>GTP</name>
        <dbReference type="ChEBI" id="CHEBI:37565"/>
    </ligand>
</feature>
<dbReference type="GO" id="GO:0043093">
    <property type="term" value="P:FtsZ-dependent cytokinesis"/>
    <property type="evidence" value="ECO:0007669"/>
    <property type="project" value="UniProtKB-UniRule"/>
</dbReference>
<keyword evidence="5 7" id="KW-0131">Cell cycle</keyword>
<evidence type="ECO:0000256" key="1">
    <source>
        <dbReference type="ARBA" id="ARBA00009690"/>
    </source>
</evidence>
<evidence type="ECO:0000256" key="7">
    <source>
        <dbReference type="RuleBase" id="RU000631"/>
    </source>
</evidence>
<dbReference type="InterPro" id="IPR017844">
    <property type="entry name" value="Cell_div_FtsZ_C"/>
</dbReference>
<comment type="caution">
    <text evidence="11">The sequence shown here is derived from an EMBL/GenBank/DDBJ whole genome shotgun (WGS) entry which is preliminary data.</text>
</comment>
<dbReference type="NCBIfam" id="TIGR03483">
    <property type="entry name" value="FtsZ_alphas_C"/>
    <property type="match status" value="1"/>
</dbReference>
<keyword evidence="5 7" id="KW-0132">Cell division</keyword>
<organism evidence="11 12">
    <name type="scientific">Rhizobium lentis</name>
    <dbReference type="NCBI Taxonomy" id="1138194"/>
    <lineage>
        <taxon>Bacteria</taxon>
        <taxon>Pseudomonadati</taxon>
        <taxon>Pseudomonadota</taxon>
        <taxon>Alphaproteobacteria</taxon>
        <taxon>Hyphomicrobiales</taxon>
        <taxon>Rhizobiaceae</taxon>
        <taxon>Rhizobium/Agrobacterium group</taxon>
        <taxon>Rhizobium</taxon>
    </lineage>
</organism>
<feature type="binding site" evidence="5">
    <location>
        <position position="142"/>
    </location>
    <ligand>
        <name>GTP</name>
        <dbReference type="ChEBI" id="CHEBI:37565"/>
    </ligand>
</feature>
<comment type="similarity">
    <text evidence="1 5 7">Belongs to the FtsZ family.</text>
</comment>
<evidence type="ECO:0000259" key="10">
    <source>
        <dbReference type="SMART" id="SM00865"/>
    </source>
</evidence>
<accession>A0A7W8XD06</accession>
<keyword evidence="5 7" id="KW-0717">Septation</keyword>
<dbReference type="Proteomes" id="UP000528824">
    <property type="component" value="Unassembled WGS sequence"/>
</dbReference>
<feature type="binding site" evidence="5">
    <location>
        <begin position="24"/>
        <end position="28"/>
    </location>
    <ligand>
        <name>GTP</name>
        <dbReference type="ChEBI" id="CHEBI:37565"/>
    </ligand>
</feature>
<dbReference type="InterPro" id="IPR024757">
    <property type="entry name" value="FtsZ_C"/>
</dbReference>
<dbReference type="AlphaFoldDB" id="A0A7W8XD06"/>
<evidence type="ECO:0000256" key="4">
    <source>
        <dbReference type="ARBA" id="ARBA00023134"/>
    </source>
</evidence>
<evidence type="ECO:0000313" key="11">
    <source>
        <dbReference type="EMBL" id="MBB5558992.1"/>
    </source>
</evidence>
<dbReference type="InterPro" id="IPR036525">
    <property type="entry name" value="Tubulin/FtsZ_GTPase_sf"/>
</dbReference>
<evidence type="ECO:0000256" key="8">
    <source>
        <dbReference type="SAM" id="MobiDB-lite"/>
    </source>
</evidence>
<dbReference type="FunFam" id="3.40.50.1440:FF:000001">
    <property type="entry name" value="Cell division protein FtsZ"/>
    <property type="match status" value="1"/>
</dbReference>
<dbReference type="PRINTS" id="PR00423">
    <property type="entry name" value="CELLDVISFTSZ"/>
</dbReference>
<comment type="function">
    <text evidence="5 7">Essential cell division protein that forms a contractile ring structure (Z ring) at the future cell division site. The regulation of the ring assembly controls the timing and the location of cell division. One of the functions of the FtsZ ring is to recruit other cell division proteins to the septum to produce a new cell wall between the dividing cells. Binds GTP and shows GTPase activity.</text>
</comment>
<dbReference type="Pfam" id="PF12327">
    <property type="entry name" value="FtsZ_C"/>
    <property type="match status" value="1"/>
</dbReference>
<dbReference type="PANTHER" id="PTHR30314">
    <property type="entry name" value="CELL DIVISION PROTEIN FTSZ-RELATED"/>
    <property type="match status" value="1"/>
</dbReference>
<feature type="domain" description="Tubulin/FtsZ 2-layer sandwich" evidence="10">
    <location>
        <begin position="210"/>
        <end position="328"/>
    </location>
</feature>
<dbReference type="InterPro" id="IPR008280">
    <property type="entry name" value="Tub_FtsZ_C"/>
</dbReference>